<dbReference type="InterPro" id="IPR003661">
    <property type="entry name" value="HisK_dim/P_dom"/>
</dbReference>
<keyword evidence="3" id="KW-0547">Nucleotide-binding</keyword>
<dbReference type="InterPro" id="IPR036890">
    <property type="entry name" value="HATPase_C_sf"/>
</dbReference>
<dbReference type="GO" id="GO:0006355">
    <property type="term" value="P:regulation of DNA-templated transcription"/>
    <property type="evidence" value="ECO:0007669"/>
    <property type="project" value="InterPro"/>
</dbReference>
<name>A0A3B0TG17_9ZZZZ</name>
<protein>
    <submittedName>
        <fullName evidence="8">Nitrogen regulation protein NtrB</fullName>
        <ecNumber evidence="8">2.7.13.3</ecNumber>
    </submittedName>
</protein>
<keyword evidence="4" id="KW-0418">Kinase</keyword>
<feature type="domain" description="Histidine kinase" evidence="7">
    <location>
        <begin position="160"/>
        <end position="381"/>
    </location>
</feature>
<dbReference type="InterPro" id="IPR035965">
    <property type="entry name" value="PAS-like_dom_sf"/>
</dbReference>
<evidence type="ECO:0000256" key="3">
    <source>
        <dbReference type="ARBA" id="ARBA00022741"/>
    </source>
</evidence>
<evidence type="ECO:0000313" key="8">
    <source>
        <dbReference type="EMBL" id="VAW17571.1"/>
    </source>
</evidence>
<evidence type="ECO:0000256" key="1">
    <source>
        <dbReference type="ARBA" id="ARBA00022553"/>
    </source>
</evidence>
<dbReference type="PANTHER" id="PTHR43065:SF10">
    <property type="entry name" value="PEROXIDE STRESS-ACTIVATED HISTIDINE KINASE MAK3"/>
    <property type="match status" value="1"/>
</dbReference>
<reference evidence="8" key="1">
    <citation type="submission" date="2018-06" db="EMBL/GenBank/DDBJ databases">
        <authorList>
            <person name="Zhirakovskaya E."/>
        </authorList>
    </citation>
    <scope>NUCLEOTIDE SEQUENCE</scope>
</reference>
<organism evidence="8">
    <name type="scientific">hydrothermal vent metagenome</name>
    <dbReference type="NCBI Taxonomy" id="652676"/>
    <lineage>
        <taxon>unclassified sequences</taxon>
        <taxon>metagenomes</taxon>
        <taxon>ecological metagenomes</taxon>
    </lineage>
</organism>
<dbReference type="PRINTS" id="PR00344">
    <property type="entry name" value="BCTRLSENSOR"/>
</dbReference>
<dbReference type="Pfam" id="PF02518">
    <property type="entry name" value="HATPase_c"/>
    <property type="match status" value="1"/>
</dbReference>
<dbReference type="PANTHER" id="PTHR43065">
    <property type="entry name" value="SENSOR HISTIDINE KINASE"/>
    <property type="match status" value="1"/>
</dbReference>
<dbReference type="GO" id="GO:0005524">
    <property type="term" value="F:ATP binding"/>
    <property type="evidence" value="ECO:0007669"/>
    <property type="project" value="UniProtKB-KW"/>
</dbReference>
<dbReference type="SUPFAM" id="SSF55785">
    <property type="entry name" value="PYP-like sensor domain (PAS domain)"/>
    <property type="match status" value="1"/>
</dbReference>
<proteinExistence type="predicted"/>
<evidence type="ECO:0000256" key="5">
    <source>
        <dbReference type="ARBA" id="ARBA00022840"/>
    </source>
</evidence>
<sequence length="395" mass="42180">MSSVIAGASPAPPAEVILRAIGQPFFVVAADDTIVEANDATEHFFRIGRAALKRRKLTDLVPFGSPLVALVAEARRRGTPVNEYAVDLKTPANTERQPVDLQVVPMHETGRGDAAESKAAAIHPPGNVLVLMLERAMANKIDRQLTHRSAAKSVTGLAAMLGHEIKNPLLGIRGAAQLLGHQASADDKALTQLICDETDRICRLIDRWEVFSETRPIDGKPVNMHAVLDRVERIATSGFAGNIRFESDYDPSLPAVLGDADQLIQAFLNLVKNAAEALASSPDGSGVIHLKSAFRQGMRFSVSGVSKKVNLPLEFIVADNGAGVTPEMMPHLFEPFISTKANGSGLGLPLVAKVIGDHGGVIEYLPTERGSAFRVLLPMHDTSLGSSAGPPQEKQ</sequence>
<dbReference type="AlphaFoldDB" id="A0A3B0TG17"/>
<dbReference type="EMBL" id="UOEM01000105">
    <property type="protein sequence ID" value="VAW17571.1"/>
    <property type="molecule type" value="Genomic_DNA"/>
</dbReference>
<keyword evidence="5" id="KW-0067">ATP-binding</keyword>
<dbReference type="EC" id="2.7.13.3" evidence="8"/>
<dbReference type="InterPro" id="IPR013767">
    <property type="entry name" value="PAS_fold"/>
</dbReference>
<dbReference type="SMART" id="SM00387">
    <property type="entry name" value="HATPase_c"/>
    <property type="match status" value="1"/>
</dbReference>
<accession>A0A3B0TG17</accession>
<dbReference type="PROSITE" id="PS50109">
    <property type="entry name" value="HIS_KIN"/>
    <property type="match status" value="1"/>
</dbReference>
<dbReference type="Gene3D" id="3.30.565.10">
    <property type="entry name" value="Histidine kinase-like ATPase, C-terminal domain"/>
    <property type="match status" value="1"/>
</dbReference>
<dbReference type="InterPro" id="IPR036097">
    <property type="entry name" value="HisK_dim/P_sf"/>
</dbReference>
<keyword evidence="1" id="KW-0597">Phosphoprotein</keyword>
<evidence type="ECO:0000256" key="4">
    <source>
        <dbReference type="ARBA" id="ARBA00022777"/>
    </source>
</evidence>
<dbReference type="Pfam" id="PF00512">
    <property type="entry name" value="HisKA"/>
    <property type="match status" value="1"/>
</dbReference>
<dbReference type="InterPro" id="IPR004358">
    <property type="entry name" value="Sig_transdc_His_kin-like_C"/>
</dbReference>
<dbReference type="InterPro" id="IPR003594">
    <property type="entry name" value="HATPase_dom"/>
</dbReference>
<dbReference type="InterPro" id="IPR000014">
    <property type="entry name" value="PAS"/>
</dbReference>
<dbReference type="GO" id="GO:0000155">
    <property type="term" value="F:phosphorelay sensor kinase activity"/>
    <property type="evidence" value="ECO:0007669"/>
    <property type="project" value="InterPro"/>
</dbReference>
<dbReference type="SUPFAM" id="SSF47384">
    <property type="entry name" value="Homodimeric domain of signal transducing histidine kinase"/>
    <property type="match status" value="1"/>
</dbReference>
<evidence type="ECO:0000256" key="2">
    <source>
        <dbReference type="ARBA" id="ARBA00022679"/>
    </source>
</evidence>
<keyword evidence="2 8" id="KW-0808">Transferase</keyword>
<dbReference type="CDD" id="cd00130">
    <property type="entry name" value="PAS"/>
    <property type="match status" value="1"/>
</dbReference>
<gene>
    <name evidence="8" type="ORF">MNBD_ALPHA09-518</name>
</gene>
<dbReference type="CDD" id="cd00082">
    <property type="entry name" value="HisKA"/>
    <property type="match status" value="1"/>
</dbReference>
<keyword evidence="6" id="KW-0902">Two-component regulatory system</keyword>
<dbReference type="Gene3D" id="3.30.450.20">
    <property type="entry name" value="PAS domain"/>
    <property type="match status" value="1"/>
</dbReference>
<dbReference type="SMART" id="SM00388">
    <property type="entry name" value="HisKA"/>
    <property type="match status" value="1"/>
</dbReference>
<dbReference type="Gene3D" id="1.10.287.130">
    <property type="match status" value="1"/>
</dbReference>
<dbReference type="Pfam" id="PF00989">
    <property type="entry name" value="PAS"/>
    <property type="match status" value="1"/>
</dbReference>
<dbReference type="SUPFAM" id="SSF55874">
    <property type="entry name" value="ATPase domain of HSP90 chaperone/DNA topoisomerase II/histidine kinase"/>
    <property type="match status" value="1"/>
</dbReference>
<dbReference type="InterPro" id="IPR005467">
    <property type="entry name" value="His_kinase_dom"/>
</dbReference>
<evidence type="ECO:0000256" key="6">
    <source>
        <dbReference type="ARBA" id="ARBA00023012"/>
    </source>
</evidence>
<evidence type="ECO:0000259" key="7">
    <source>
        <dbReference type="PROSITE" id="PS50109"/>
    </source>
</evidence>